<dbReference type="AlphaFoldDB" id="A0A5C6D5M7"/>
<accession>A0A5C6D5M7</accession>
<evidence type="ECO:0000313" key="2">
    <source>
        <dbReference type="Proteomes" id="UP000319143"/>
    </source>
</evidence>
<reference evidence="1 2" key="1">
    <citation type="submission" date="2019-02" db="EMBL/GenBank/DDBJ databases">
        <title>Deep-cultivation of Planctomycetes and their phenomic and genomic characterization uncovers novel biology.</title>
        <authorList>
            <person name="Wiegand S."/>
            <person name="Jogler M."/>
            <person name="Boedeker C."/>
            <person name="Pinto D."/>
            <person name="Vollmers J."/>
            <person name="Rivas-Marin E."/>
            <person name="Kohn T."/>
            <person name="Peeters S.H."/>
            <person name="Heuer A."/>
            <person name="Rast P."/>
            <person name="Oberbeckmann S."/>
            <person name="Bunk B."/>
            <person name="Jeske O."/>
            <person name="Meyerdierks A."/>
            <person name="Storesund J.E."/>
            <person name="Kallscheuer N."/>
            <person name="Luecker S."/>
            <person name="Lage O.M."/>
            <person name="Pohl T."/>
            <person name="Merkel B.J."/>
            <person name="Hornburger P."/>
            <person name="Mueller R.-W."/>
            <person name="Bruemmer F."/>
            <person name="Labrenz M."/>
            <person name="Spormann A.M."/>
            <person name="Op Den Camp H."/>
            <person name="Overmann J."/>
            <person name="Amann R."/>
            <person name="Jetten M.S.M."/>
            <person name="Mascher T."/>
            <person name="Medema M.H."/>
            <person name="Devos D.P."/>
            <person name="Kaster A.-K."/>
            <person name="Ovreas L."/>
            <person name="Rohde M."/>
            <person name="Galperin M.Y."/>
            <person name="Jogler C."/>
        </authorList>
    </citation>
    <scope>NUCLEOTIDE SEQUENCE [LARGE SCALE GENOMIC DNA]</scope>
    <source>
        <strain evidence="1 2">Poly41</strain>
    </source>
</reference>
<evidence type="ECO:0000313" key="1">
    <source>
        <dbReference type="EMBL" id="TWU31144.1"/>
    </source>
</evidence>
<proteinExistence type="predicted"/>
<protein>
    <submittedName>
        <fullName evidence="1">Uncharacterized protein</fullName>
    </submittedName>
</protein>
<organism evidence="1 2">
    <name type="scientific">Novipirellula artificiosorum</name>
    <dbReference type="NCBI Taxonomy" id="2528016"/>
    <lineage>
        <taxon>Bacteria</taxon>
        <taxon>Pseudomonadati</taxon>
        <taxon>Planctomycetota</taxon>
        <taxon>Planctomycetia</taxon>
        <taxon>Pirellulales</taxon>
        <taxon>Pirellulaceae</taxon>
        <taxon>Novipirellula</taxon>
    </lineage>
</organism>
<keyword evidence="2" id="KW-1185">Reference proteome</keyword>
<gene>
    <name evidence="1" type="ORF">Poly41_63350</name>
</gene>
<dbReference type="Proteomes" id="UP000319143">
    <property type="component" value="Unassembled WGS sequence"/>
</dbReference>
<name>A0A5C6D5M7_9BACT</name>
<sequence length="81" mass="8463">MFAFSHCPPSLLAQIVSGDHKGTVESIEARASSEEALDDAGIDMPYPTNVMLFHYQTQQTGGGCLGGCATSGRQTSLSVVS</sequence>
<dbReference type="RefSeq" id="WP_146531033.1">
    <property type="nucleotide sequence ID" value="NZ_SJPV01000018.1"/>
</dbReference>
<dbReference type="EMBL" id="SJPV01000018">
    <property type="protein sequence ID" value="TWU31144.1"/>
    <property type="molecule type" value="Genomic_DNA"/>
</dbReference>
<comment type="caution">
    <text evidence="1">The sequence shown here is derived from an EMBL/GenBank/DDBJ whole genome shotgun (WGS) entry which is preliminary data.</text>
</comment>